<name>A0A3Q7JLI8_SOLLC</name>
<dbReference type="Gramene" id="Solyc11g039380.1.1">
    <property type="protein sequence ID" value="Solyc11g039380.1.1.1"/>
    <property type="gene ID" value="Solyc11g039380.1"/>
</dbReference>
<reference evidence="1" key="1">
    <citation type="journal article" date="2012" name="Nature">
        <title>The tomato genome sequence provides insights into fleshy fruit evolution.</title>
        <authorList>
            <consortium name="Tomato Genome Consortium"/>
        </authorList>
    </citation>
    <scope>NUCLEOTIDE SEQUENCE [LARGE SCALE GENOMIC DNA]</scope>
    <source>
        <strain evidence="1">cv. Heinz 1706</strain>
    </source>
</reference>
<dbReference type="EnsemblPlants" id="Solyc11g039380.1.1">
    <property type="protein sequence ID" value="Solyc11g039380.1.1.1"/>
    <property type="gene ID" value="Solyc11g039380.1"/>
</dbReference>
<dbReference type="PaxDb" id="4081-Solyc11g039380.1.1"/>
<keyword evidence="2" id="KW-1185">Reference proteome</keyword>
<evidence type="ECO:0000313" key="1">
    <source>
        <dbReference type="EnsemblPlants" id="Solyc11g039380.1.1.1"/>
    </source>
</evidence>
<dbReference type="Proteomes" id="UP000004994">
    <property type="component" value="Chromosome 11"/>
</dbReference>
<dbReference type="AlphaFoldDB" id="A0A3Q7JLI8"/>
<dbReference type="InParanoid" id="A0A3Q7JLI8"/>
<proteinExistence type="predicted"/>
<protein>
    <submittedName>
        <fullName evidence="1">Uncharacterized protein</fullName>
    </submittedName>
</protein>
<organism evidence="1">
    <name type="scientific">Solanum lycopersicum</name>
    <name type="common">Tomato</name>
    <name type="synonym">Lycopersicon esculentum</name>
    <dbReference type="NCBI Taxonomy" id="4081"/>
    <lineage>
        <taxon>Eukaryota</taxon>
        <taxon>Viridiplantae</taxon>
        <taxon>Streptophyta</taxon>
        <taxon>Embryophyta</taxon>
        <taxon>Tracheophyta</taxon>
        <taxon>Spermatophyta</taxon>
        <taxon>Magnoliopsida</taxon>
        <taxon>eudicotyledons</taxon>
        <taxon>Gunneridae</taxon>
        <taxon>Pentapetalae</taxon>
        <taxon>asterids</taxon>
        <taxon>lamiids</taxon>
        <taxon>Solanales</taxon>
        <taxon>Solanaceae</taxon>
        <taxon>Solanoideae</taxon>
        <taxon>Solaneae</taxon>
        <taxon>Solanum</taxon>
        <taxon>Solanum subgen. Lycopersicon</taxon>
    </lineage>
</organism>
<reference evidence="1" key="2">
    <citation type="submission" date="2019-01" db="UniProtKB">
        <authorList>
            <consortium name="EnsemblPlants"/>
        </authorList>
    </citation>
    <scope>IDENTIFICATION</scope>
    <source>
        <strain evidence="1">cv. Heinz 1706</strain>
    </source>
</reference>
<sequence length="112" mass="12992">MEAACLRPLPVLYARFHNQSRIHLFEGGPIPRSSNCLEVEGFKNPFTSRAHRSPILCIFRNRAIKWSTAKPIRVPKLYTITMPSIGDRSTDYFCDVCHMKKLSKPCKKYMLY</sequence>
<evidence type="ECO:0000313" key="2">
    <source>
        <dbReference type="Proteomes" id="UP000004994"/>
    </source>
</evidence>
<accession>A0A3Q7JLI8</accession>